<dbReference type="Gene3D" id="3.40.50.720">
    <property type="entry name" value="NAD(P)-binding Rossmann-like Domain"/>
    <property type="match status" value="1"/>
</dbReference>
<dbReference type="SUPFAM" id="SSF51735">
    <property type="entry name" value="NAD(P)-binding Rossmann-fold domains"/>
    <property type="match status" value="1"/>
</dbReference>
<dbReference type="AlphaFoldDB" id="A0A6J4UWH0"/>
<evidence type="ECO:0000313" key="3">
    <source>
        <dbReference type="EMBL" id="CAA9562437.1"/>
    </source>
</evidence>
<gene>
    <name evidence="3" type="ORF">AVDCRST_MAG18-1199</name>
</gene>
<reference evidence="3" key="1">
    <citation type="submission" date="2020-02" db="EMBL/GenBank/DDBJ databases">
        <authorList>
            <person name="Meier V. D."/>
        </authorList>
    </citation>
    <scope>NUCLEOTIDE SEQUENCE</scope>
    <source>
        <strain evidence="3">AVDCRST_MAG18</strain>
    </source>
</reference>
<dbReference type="PRINTS" id="PR00080">
    <property type="entry name" value="SDRFAMILY"/>
</dbReference>
<evidence type="ECO:0000256" key="1">
    <source>
        <dbReference type="ARBA" id="ARBA00006484"/>
    </source>
</evidence>
<comment type="similarity">
    <text evidence="1">Belongs to the short-chain dehydrogenases/reductases (SDR) family.</text>
</comment>
<organism evidence="3">
    <name type="scientific">uncultured Thermomicrobiales bacterium</name>
    <dbReference type="NCBI Taxonomy" id="1645740"/>
    <lineage>
        <taxon>Bacteria</taxon>
        <taxon>Pseudomonadati</taxon>
        <taxon>Thermomicrobiota</taxon>
        <taxon>Thermomicrobia</taxon>
        <taxon>Thermomicrobiales</taxon>
        <taxon>environmental samples</taxon>
    </lineage>
</organism>
<dbReference type="CDD" id="cd05233">
    <property type="entry name" value="SDR_c"/>
    <property type="match status" value="1"/>
</dbReference>
<evidence type="ECO:0000256" key="2">
    <source>
        <dbReference type="ARBA" id="ARBA00023002"/>
    </source>
</evidence>
<dbReference type="FunFam" id="3.40.50.720:FF:000084">
    <property type="entry name" value="Short-chain dehydrogenase reductase"/>
    <property type="match status" value="1"/>
</dbReference>
<dbReference type="PRINTS" id="PR00081">
    <property type="entry name" value="GDHRDH"/>
</dbReference>
<name>A0A6J4UWH0_9BACT</name>
<keyword evidence="2 3" id="KW-0560">Oxidoreductase</keyword>
<protein>
    <submittedName>
        <fullName evidence="3">3-oxoacyl-[acyl-carrier protein] reductase</fullName>
        <ecNumber evidence="3">1.1.1.100</ecNumber>
    </submittedName>
</protein>
<accession>A0A6J4UWH0</accession>
<proteinExistence type="inferred from homology"/>
<dbReference type="EMBL" id="CADCWN010000092">
    <property type="protein sequence ID" value="CAA9562437.1"/>
    <property type="molecule type" value="Genomic_DNA"/>
</dbReference>
<dbReference type="PANTHER" id="PTHR42760">
    <property type="entry name" value="SHORT-CHAIN DEHYDROGENASES/REDUCTASES FAMILY MEMBER"/>
    <property type="match status" value="1"/>
</dbReference>
<dbReference type="InterPro" id="IPR036291">
    <property type="entry name" value="NAD(P)-bd_dom_sf"/>
</dbReference>
<dbReference type="PANTHER" id="PTHR42760:SF133">
    <property type="entry name" value="3-OXOACYL-[ACYL-CARRIER-PROTEIN] REDUCTASE"/>
    <property type="match status" value="1"/>
</dbReference>
<dbReference type="GO" id="GO:0004316">
    <property type="term" value="F:3-oxoacyl-[acyl-carrier-protein] reductase (NADPH) activity"/>
    <property type="evidence" value="ECO:0007669"/>
    <property type="project" value="UniProtKB-EC"/>
</dbReference>
<dbReference type="InterPro" id="IPR002347">
    <property type="entry name" value="SDR_fam"/>
</dbReference>
<dbReference type="EC" id="1.1.1.100" evidence="3"/>
<dbReference type="Pfam" id="PF13561">
    <property type="entry name" value="adh_short_C2"/>
    <property type="match status" value="1"/>
</dbReference>
<sequence>MDLQLHGKVAVVTGASRGIGLAVAAALAEAGAKVVAGSRTSGDDLALLAERYPIVAAAVDLTTPDGPATLVERAVLEFGALDILVNNVGGGAAPRLGGFLDITDEDWRQMLDLNLLSVVRASRAALSHLIARGGAIVNIATVNARLPQTPVLDYSASKAAVLNLTKALAEEFGPQDVRVNAVSPGPVRTPLWEGVGSFGDIFARAMGTDTAGLVATLPAQAGITLGRFAEPAEVADLVLFLASARSGMVTGADYVIDGGLLKTIWPGTARIATQANGAARDLPRRAVPQCPAMSTLPARFPNVIGAYAVLPVYSAARMRRCARRCW</sequence>